<dbReference type="PANTHER" id="PTHR11203:SF37">
    <property type="entry name" value="INTEGRATOR COMPLEX SUBUNIT 11"/>
    <property type="match status" value="1"/>
</dbReference>
<proteinExistence type="predicted"/>
<evidence type="ECO:0000259" key="2">
    <source>
        <dbReference type="SMART" id="SM00849"/>
    </source>
</evidence>
<keyword evidence="1" id="KW-0378">Hydrolase</keyword>
<dbReference type="Gene3D" id="3.60.15.10">
    <property type="entry name" value="Ribonuclease Z/Hydroxyacylglutathione hydrolase-like"/>
    <property type="match status" value="1"/>
</dbReference>
<dbReference type="Pfam" id="PF07521">
    <property type="entry name" value="RMMBL"/>
    <property type="match status" value="1"/>
</dbReference>
<dbReference type="AlphaFoldDB" id="A0A142VAC6"/>
<dbReference type="InterPro" id="IPR050698">
    <property type="entry name" value="MBL"/>
</dbReference>
<accession>A0A142VAC6</accession>
<dbReference type="SUPFAM" id="SSF56281">
    <property type="entry name" value="Metallo-hydrolase/oxidoreductase"/>
    <property type="match status" value="1"/>
</dbReference>
<dbReference type="CDD" id="cd16295">
    <property type="entry name" value="TTHA0252-CPSF-like_MBL-fold"/>
    <property type="match status" value="1"/>
</dbReference>
<dbReference type="PATRIC" id="fig|61435.13.peg.979"/>
<dbReference type="RefSeq" id="WP_011309497.1">
    <property type="nucleotide sequence ID" value="NZ_AP024514.1"/>
</dbReference>
<name>A0A142VAC6_9CHLR</name>
<dbReference type="GO" id="GO:0016787">
    <property type="term" value="F:hydrolase activity"/>
    <property type="evidence" value="ECO:0007669"/>
    <property type="project" value="UniProtKB-KW"/>
</dbReference>
<evidence type="ECO:0000259" key="3">
    <source>
        <dbReference type="SMART" id="SM01027"/>
    </source>
</evidence>
<dbReference type="InterPro" id="IPR001279">
    <property type="entry name" value="Metallo-B-lactamas"/>
</dbReference>
<reference evidence="4 5" key="1">
    <citation type="submission" date="2015-03" db="EMBL/GenBank/DDBJ databases">
        <title>Genomic characterization of Dehalococcoides mccartyi strain 11a5, an unusal plasmid-containing chloroethene dechlorinator.</title>
        <authorList>
            <person name="Zhao S."/>
            <person name="Ding C."/>
            <person name="He J."/>
        </authorList>
    </citation>
    <scope>NUCLEOTIDE SEQUENCE [LARGE SCALE GENOMIC DNA]</scope>
    <source>
        <strain evidence="4 5">11a5</strain>
    </source>
</reference>
<evidence type="ECO:0000313" key="5">
    <source>
        <dbReference type="Proteomes" id="UP000076394"/>
    </source>
</evidence>
<dbReference type="Pfam" id="PF16661">
    <property type="entry name" value="Lactamase_B_6"/>
    <property type="match status" value="1"/>
</dbReference>
<dbReference type="Gene3D" id="3.40.50.10890">
    <property type="match status" value="1"/>
</dbReference>
<gene>
    <name evidence="4" type="ORF">Dm11a5_0964</name>
</gene>
<dbReference type="SMART" id="SM00849">
    <property type="entry name" value="Lactamase_B"/>
    <property type="match status" value="1"/>
</dbReference>
<dbReference type="OrthoDB" id="9803916at2"/>
<protein>
    <submittedName>
        <fullName evidence="4">Metallo-beta-lactamase</fullName>
    </submittedName>
</protein>
<sequence length="468" mass="52423">MSIKIQFLGAAQNVTGSRYLLQTDHTRLLVDCGLYQERHLQNRNWQPFDVPPESLNAVLVSHAHIDHCGLLPKLVKDGYNGPVYLTAATAEIARISLADAGKIQEEDAAFKKTRHEREGRKTQYPEIPLYTAEDARAVFPLFKTVAYNRKITISPDITATFHNAGHVFGSASIELKITENNHQKVIAFSGDLGNWDRPILKNPDLINQADYIVIESTYGDRTHEDINEALLKLADIINQTVKLGGNVVIPSFALERTQDLLFFLNRLISESKIPRLKVFVDSPMAISITKIFKEHPELYDRETTGWVKNGSSPFEFEGLHFTNKAADSEAILAEKDSCIIIAGSGMCTGGRIKRHLASNISRPESTILFVGFQATGTLGRLITDGVKEVRILGQYYPVHARIEELRAFSAHADQPTLLRWLKGFKNRPEQVFVTHGEPKSNQMLINAITDTFGWETIAPAYQDECQLD</sequence>
<organism evidence="4 5">
    <name type="scientific">Dehalococcoides mccartyi</name>
    <dbReference type="NCBI Taxonomy" id="61435"/>
    <lineage>
        <taxon>Bacteria</taxon>
        <taxon>Bacillati</taxon>
        <taxon>Chloroflexota</taxon>
        <taxon>Dehalococcoidia</taxon>
        <taxon>Dehalococcoidales</taxon>
        <taxon>Dehalococcoidaceae</taxon>
        <taxon>Dehalococcoides</taxon>
    </lineage>
</organism>
<dbReference type="PANTHER" id="PTHR11203">
    <property type="entry name" value="CLEAVAGE AND POLYADENYLATION SPECIFICITY FACTOR FAMILY MEMBER"/>
    <property type="match status" value="1"/>
</dbReference>
<dbReference type="SMART" id="SM01027">
    <property type="entry name" value="Beta-Casp"/>
    <property type="match status" value="1"/>
</dbReference>
<evidence type="ECO:0000313" key="4">
    <source>
        <dbReference type="EMBL" id="AMU86790.1"/>
    </source>
</evidence>
<evidence type="ECO:0000256" key="1">
    <source>
        <dbReference type="ARBA" id="ARBA00022801"/>
    </source>
</evidence>
<dbReference type="EMBL" id="CP011127">
    <property type="protein sequence ID" value="AMU86790.1"/>
    <property type="molecule type" value="Genomic_DNA"/>
</dbReference>
<dbReference type="GO" id="GO:0004521">
    <property type="term" value="F:RNA endonuclease activity"/>
    <property type="evidence" value="ECO:0007669"/>
    <property type="project" value="TreeGrafter"/>
</dbReference>
<feature type="domain" description="Beta-Casp" evidence="3">
    <location>
        <begin position="257"/>
        <end position="382"/>
    </location>
</feature>
<feature type="domain" description="Metallo-beta-lactamase" evidence="2">
    <location>
        <begin position="15"/>
        <end position="252"/>
    </location>
</feature>
<dbReference type="InterPro" id="IPR036866">
    <property type="entry name" value="RibonucZ/Hydroxyglut_hydro"/>
</dbReference>
<dbReference type="Proteomes" id="UP000076394">
    <property type="component" value="Chromosome"/>
</dbReference>
<dbReference type="InterPro" id="IPR022712">
    <property type="entry name" value="Beta_Casp"/>
</dbReference>
<dbReference type="Pfam" id="PF10996">
    <property type="entry name" value="Beta-Casp"/>
    <property type="match status" value="1"/>
</dbReference>
<dbReference type="InterPro" id="IPR011108">
    <property type="entry name" value="RMMBL"/>
</dbReference>